<feature type="binding site" evidence="12 15">
    <location>
        <position position="200"/>
    </location>
    <ligand>
        <name>pyruvate</name>
        <dbReference type="ChEBI" id="CHEBI:15361"/>
    </ligand>
</feature>
<comment type="subcellular location">
    <subcellularLocation>
        <location evidence="12">Cytoplasm</location>
    </subcellularLocation>
</comment>
<protein>
    <recommendedName>
        <fullName evidence="4 12">4-hydroxy-tetrahydrodipicolinate synthase</fullName>
        <shortName evidence="12">HTPA synthase</shortName>
        <ecNumber evidence="4 12">4.3.3.7</ecNumber>
    </recommendedName>
</protein>
<dbReference type="SMART" id="SM01130">
    <property type="entry name" value="DHDPS"/>
    <property type="match status" value="1"/>
</dbReference>
<evidence type="ECO:0000256" key="8">
    <source>
        <dbReference type="ARBA" id="ARBA00023154"/>
    </source>
</evidence>
<evidence type="ECO:0000256" key="15">
    <source>
        <dbReference type="PIRSR" id="PIRSR001365-2"/>
    </source>
</evidence>
<comment type="catalytic activity">
    <reaction evidence="11 12">
        <text>L-aspartate 4-semialdehyde + pyruvate = (2S,4S)-4-hydroxy-2,3,4,5-tetrahydrodipicolinate + H2O + H(+)</text>
        <dbReference type="Rhea" id="RHEA:34171"/>
        <dbReference type="ChEBI" id="CHEBI:15361"/>
        <dbReference type="ChEBI" id="CHEBI:15377"/>
        <dbReference type="ChEBI" id="CHEBI:15378"/>
        <dbReference type="ChEBI" id="CHEBI:67139"/>
        <dbReference type="ChEBI" id="CHEBI:537519"/>
        <dbReference type="EC" id="4.3.3.7"/>
    </reaction>
</comment>
<dbReference type="PROSITE" id="PS00665">
    <property type="entry name" value="DHDPS_1"/>
    <property type="match status" value="1"/>
</dbReference>
<dbReference type="GO" id="GO:0009089">
    <property type="term" value="P:lysine biosynthetic process via diaminopimelate"/>
    <property type="evidence" value="ECO:0007669"/>
    <property type="project" value="UniProtKB-UniRule"/>
</dbReference>
<dbReference type="EMBL" id="DTHG01000100">
    <property type="protein sequence ID" value="HGW92527.1"/>
    <property type="molecule type" value="Genomic_DNA"/>
</dbReference>
<keyword evidence="5 12" id="KW-0963">Cytoplasm</keyword>
<evidence type="ECO:0000256" key="6">
    <source>
        <dbReference type="ARBA" id="ARBA00022605"/>
    </source>
</evidence>
<dbReference type="InterPro" id="IPR020625">
    <property type="entry name" value="Schiff_base-form_aldolases_AS"/>
</dbReference>
<proteinExistence type="inferred from homology"/>
<evidence type="ECO:0000256" key="4">
    <source>
        <dbReference type="ARBA" id="ARBA00012086"/>
    </source>
</evidence>
<feature type="site" description="Part of a proton relay during catalysis" evidence="12">
    <location>
        <position position="43"/>
    </location>
</feature>
<comment type="caution">
    <text evidence="12">Was originally thought to be a dihydrodipicolinate synthase (DHDPS), catalyzing the condensation of (S)-aspartate-beta-semialdehyde [(S)-ASA] and pyruvate to dihydrodipicolinate (DHDP). However, it was shown in E.coli that the product of the enzymatic reaction is not dihydrodipicolinate but in fact (4S)-4-hydroxy-2,3,4,5-tetrahydro-(2S)-dipicolinic acid (HTPA), and that the consecutive dehydration reaction leading to DHDP is not spontaneous but catalyzed by DapB.</text>
</comment>
<keyword evidence="10 12" id="KW-0704">Schiff base</keyword>
<dbReference type="PANTHER" id="PTHR12128">
    <property type="entry name" value="DIHYDRODIPICOLINATE SYNTHASE"/>
    <property type="match status" value="1"/>
</dbReference>
<evidence type="ECO:0000313" key="16">
    <source>
        <dbReference type="EMBL" id="HGW92527.1"/>
    </source>
</evidence>
<dbReference type="UniPathway" id="UPA00034">
    <property type="reaction ID" value="UER00017"/>
</dbReference>
<evidence type="ECO:0000256" key="2">
    <source>
        <dbReference type="ARBA" id="ARBA00005120"/>
    </source>
</evidence>
<dbReference type="GO" id="GO:0008840">
    <property type="term" value="F:4-hydroxy-tetrahydrodipicolinate synthase activity"/>
    <property type="evidence" value="ECO:0007669"/>
    <property type="project" value="UniProtKB-UniRule"/>
</dbReference>
<feature type="site" description="Part of a proton relay during catalysis" evidence="12">
    <location>
        <position position="104"/>
    </location>
</feature>
<comment type="subunit">
    <text evidence="12">Homotetramer; dimer of dimers.</text>
</comment>
<comment type="pathway">
    <text evidence="2 12">Amino-acid biosynthesis; L-lysine biosynthesis via DAP pathway; (S)-tetrahydrodipicolinate from L-aspartate: step 3/4.</text>
</comment>
<evidence type="ECO:0000256" key="1">
    <source>
        <dbReference type="ARBA" id="ARBA00003294"/>
    </source>
</evidence>
<dbReference type="PIRSF" id="PIRSF001365">
    <property type="entry name" value="DHDPS"/>
    <property type="match status" value="1"/>
</dbReference>
<dbReference type="SUPFAM" id="SSF51569">
    <property type="entry name" value="Aldolase"/>
    <property type="match status" value="1"/>
</dbReference>
<evidence type="ECO:0000256" key="7">
    <source>
        <dbReference type="ARBA" id="ARBA00022915"/>
    </source>
</evidence>
<dbReference type="Pfam" id="PF00701">
    <property type="entry name" value="DHDPS"/>
    <property type="match status" value="1"/>
</dbReference>
<accession>A0A7C4YI98</accession>
<reference evidence="16" key="1">
    <citation type="journal article" date="2020" name="mSystems">
        <title>Genome- and Community-Level Interaction Insights into Carbon Utilization and Element Cycling Functions of Hydrothermarchaeota in Hydrothermal Sediment.</title>
        <authorList>
            <person name="Zhou Z."/>
            <person name="Liu Y."/>
            <person name="Xu W."/>
            <person name="Pan J."/>
            <person name="Luo Z.H."/>
            <person name="Li M."/>
        </authorList>
    </citation>
    <scope>NUCLEOTIDE SEQUENCE [LARGE SCALE GENOMIC DNA]</scope>
    <source>
        <strain evidence="16">SpSt-780</strain>
    </source>
</reference>
<dbReference type="HAMAP" id="MF_00418">
    <property type="entry name" value="DapA"/>
    <property type="match status" value="1"/>
</dbReference>
<evidence type="ECO:0000256" key="3">
    <source>
        <dbReference type="ARBA" id="ARBA00007592"/>
    </source>
</evidence>
<keyword evidence="6 12" id="KW-0028">Amino-acid biosynthesis</keyword>
<evidence type="ECO:0000256" key="11">
    <source>
        <dbReference type="ARBA" id="ARBA00047836"/>
    </source>
</evidence>
<keyword evidence="8 12" id="KW-0457">Lysine biosynthesis</keyword>
<dbReference type="InterPro" id="IPR005263">
    <property type="entry name" value="DapA"/>
</dbReference>
<dbReference type="AlphaFoldDB" id="A0A7C4YI98"/>
<evidence type="ECO:0000256" key="14">
    <source>
        <dbReference type="PIRSR" id="PIRSR001365-1"/>
    </source>
</evidence>
<gene>
    <name evidence="12" type="primary">dapA</name>
    <name evidence="16" type="ORF">ENV67_08340</name>
</gene>
<evidence type="ECO:0000256" key="9">
    <source>
        <dbReference type="ARBA" id="ARBA00023239"/>
    </source>
</evidence>
<keyword evidence="7 12" id="KW-0220">Diaminopimelate biosynthesis</keyword>
<dbReference type="PRINTS" id="PR00146">
    <property type="entry name" value="DHPICSNTHASE"/>
</dbReference>
<keyword evidence="9 12" id="KW-0456">Lyase</keyword>
<comment type="function">
    <text evidence="1 12">Catalyzes the condensation of (S)-aspartate-beta-semialdehyde [(S)-ASA] and pyruvate to 4-hydroxy-tetrahydrodipicolinate (HTPA).</text>
</comment>
<dbReference type="PROSITE" id="PS00666">
    <property type="entry name" value="DHDPS_2"/>
    <property type="match status" value="1"/>
</dbReference>
<dbReference type="NCBIfam" id="TIGR00674">
    <property type="entry name" value="dapA"/>
    <property type="match status" value="1"/>
</dbReference>
<name>A0A7C4YI98_UNCW3</name>
<dbReference type="InterPro" id="IPR020624">
    <property type="entry name" value="Schiff_base-form_aldolases_CS"/>
</dbReference>
<dbReference type="InterPro" id="IPR013785">
    <property type="entry name" value="Aldolase_TIM"/>
</dbReference>
<evidence type="ECO:0000256" key="12">
    <source>
        <dbReference type="HAMAP-Rule" id="MF_00418"/>
    </source>
</evidence>
<organism evidence="16">
    <name type="scientific">candidate division WOR-3 bacterium</name>
    <dbReference type="NCBI Taxonomy" id="2052148"/>
    <lineage>
        <taxon>Bacteria</taxon>
        <taxon>Bacteria division WOR-3</taxon>
    </lineage>
</organism>
<dbReference type="InterPro" id="IPR002220">
    <property type="entry name" value="DapA-like"/>
</dbReference>
<feature type="active site" description="Schiff-base intermediate with substrate" evidence="12 14">
    <location>
        <position position="158"/>
    </location>
</feature>
<dbReference type="Gene3D" id="3.20.20.70">
    <property type="entry name" value="Aldolase class I"/>
    <property type="match status" value="1"/>
</dbReference>
<sequence length="290" mass="31904">MIKGSIVALSTPFKEDGVNLKTLKELIEFHNRSGTDAILVLGTTGESPTLNEKEKDEIISKTLEYSKVPVIVGTGTNSTEKTIKETKRAKELGAEFVLVITPYYNKPNQEGLYHHFLKVAESCDVKIIIYNVPSRTGVSIKPETIAELSKIKNIIGIKEASGDLKGMMKIIFYAEKDFVLLSGDDFITLPVMCIGGKGVISVTANIIPERVKKFVDLLLKGDLSSAISMNQEIVEVSDALFIDTNPIPVKAALNMMGFDMGKPRLPLTELSSDNKEKLKKVLLKYKILKG</sequence>
<dbReference type="GO" id="GO:0005829">
    <property type="term" value="C:cytosol"/>
    <property type="evidence" value="ECO:0007669"/>
    <property type="project" value="TreeGrafter"/>
</dbReference>
<dbReference type="CDD" id="cd00950">
    <property type="entry name" value="DHDPS"/>
    <property type="match status" value="1"/>
</dbReference>
<dbReference type="EC" id="4.3.3.7" evidence="4 12"/>
<dbReference type="GO" id="GO:0019877">
    <property type="term" value="P:diaminopimelate biosynthetic process"/>
    <property type="evidence" value="ECO:0007669"/>
    <property type="project" value="UniProtKB-UniRule"/>
</dbReference>
<comment type="similarity">
    <text evidence="3 12 13">Belongs to the DapA family.</text>
</comment>
<feature type="binding site" evidence="12 15">
    <location>
        <position position="44"/>
    </location>
    <ligand>
        <name>pyruvate</name>
        <dbReference type="ChEBI" id="CHEBI:15361"/>
    </ligand>
</feature>
<evidence type="ECO:0000256" key="10">
    <source>
        <dbReference type="ARBA" id="ARBA00023270"/>
    </source>
</evidence>
<evidence type="ECO:0000256" key="13">
    <source>
        <dbReference type="PIRNR" id="PIRNR001365"/>
    </source>
</evidence>
<dbReference type="PANTHER" id="PTHR12128:SF66">
    <property type="entry name" value="4-HYDROXY-2-OXOGLUTARATE ALDOLASE, MITOCHONDRIAL"/>
    <property type="match status" value="1"/>
</dbReference>
<evidence type="ECO:0000256" key="5">
    <source>
        <dbReference type="ARBA" id="ARBA00022490"/>
    </source>
</evidence>
<comment type="caution">
    <text evidence="16">The sequence shown here is derived from an EMBL/GenBank/DDBJ whole genome shotgun (WGS) entry which is preliminary data.</text>
</comment>
<feature type="active site" description="Proton donor/acceptor" evidence="12 14">
    <location>
        <position position="130"/>
    </location>
</feature>